<keyword evidence="7" id="KW-0119">Carbohydrate metabolism</keyword>
<dbReference type="FunFam" id="3.20.20.80:FF:000124">
    <property type="entry name" value="Exported cellulase"/>
    <property type="match status" value="1"/>
</dbReference>
<dbReference type="PROSITE" id="PS51164">
    <property type="entry name" value="CBM1_2"/>
    <property type="match status" value="1"/>
</dbReference>
<keyword evidence="8 10" id="KW-0326">Glycosidase</keyword>
<organism evidence="13 14">
    <name type="scientific">Mycena chlorophos</name>
    <name type="common">Agaric fungus</name>
    <name type="synonym">Agaricus chlorophos</name>
    <dbReference type="NCBI Taxonomy" id="658473"/>
    <lineage>
        <taxon>Eukaryota</taxon>
        <taxon>Fungi</taxon>
        <taxon>Dikarya</taxon>
        <taxon>Basidiomycota</taxon>
        <taxon>Agaricomycotina</taxon>
        <taxon>Agaricomycetes</taxon>
        <taxon>Agaricomycetidae</taxon>
        <taxon>Agaricales</taxon>
        <taxon>Marasmiineae</taxon>
        <taxon>Mycenaceae</taxon>
        <taxon>Mycena</taxon>
    </lineage>
</organism>
<evidence type="ECO:0000256" key="5">
    <source>
        <dbReference type="ARBA" id="ARBA00022801"/>
    </source>
</evidence>
<dbReference type="OrthoDB" id="5823761at2759"/>
<proteinExistence type="inferred from homology"/>
<evidence type="ECO:0000313" key="14">
    <source>
        <dbReference type="Proteomes" id="UP000613580"/>
    </source>
</evidence>
<dbReference type="GO" id="GO:0005576">
    <property type="term" value="C:extracellular region"/>
    <property type="evidence" value="ECO:0007669"/>
    <property type="project" value="InterPro"/>
</dbReference>
<dbReference type="Proteomes" id="UP000613580">
    <property type="component" value="Unassembled WGS sequence"/>
</dbReference>
<dbReference type="EC" id="3.2.1.4" evidence="3"/>
<reference evidence="13" key="1">
    <citation type="submission" date="2020-05" db="EMBL/GenBank/DDBJ databases">
        <title>Mycena genomes resolve the evolution of fungal bioluminescence.</title>
        <authorList>
            <person name="Tsai I.J."/>
        </authorList>
    </citation>
    <scope>NUCLEOTIDE SEQUENCE</scope>
    <source>
        <strain evidence="13">110903Hualien_Pintung</strain>
    </source>
</reference>
<dbReference type="Gene3D" id="3.20.20.80">
    <property type="entry name" value="Glycosidases"/>
    <property type="match status" value="1"/>
</dbReference>
<dbReference type="InterPro" id="IPR001547">
    <property type="entry name" value="Glyco_hydro_5"/>
</dbReference>
<evidence type="ECO:0000259" key="12">
    <source>
        <dbReference type="PROSITE" id="PS51164"/>
    </source>
</evidence>
<evidence type="ECO:0000256" key="7">
    <source>
        <dbReference type="ARBA" id="ARBA00023277"/>
    </source>
</evidence>
<evidence type="ECO:0000256" key="4">
    <source>
        <dbReference type="ARBA" id="ARBA00022729"/>
    </source>
</evidence>
<name>A0A8H6SHY8_MYCCL</name>
<dbReference type="GO" id="GO:0008810">
    <property type="term" value="F:cellulase activity"/>
    <property type="evidence" value="ECO:0007669"/>
    <property type="project" value="UniProtKB-EC"/>
</dbReference>
<dbReference type="Pfam" id="PF00734">
    <property type="entry name" value="CBM_1"/>
    <property type="match status" value="1"/>
</dbReference>
<dbReference type="SUPFAM" id="SSF57180">
    <property type="entry name" value="Cellulose-binding domain"/>
    <property type="match status" value="1"/>
</dbReference>
<keyword evidence="14" id="KW-1185">Reference proteome</keyword>
<keyword evidence="5 10" id="KW-0378">Hydrolase</keyword>
<evidence type="ECO:0000256" key="11">
    <source>
        <dbReference type="SAM" id="MobiDB-lite"/>
    </source>
</evidence>
<dbReference type="InterPro" id="IPR000254">
    <property type="entry name" value="CBD"/>
</dbReference>
<dbReference type="InterPro" id="IPR035971">
    <property type="entry name" value="CBD_sf"/>
</dbReference>
<dbReference type="PANTHER" id="PTHR34142">
    <property type="entry name" value="ENDO-BETA-1,4-GLUCANASE A"/>
    <property type="match status" value="1"/>
</dbReference>
<evidence type="ECO:0000256" key="2">
    <source>
        <dbReference type="ARBA" id="ARBA00005641"/>
    </source>
</evidence>
<evidence type="ECO:0000256" key="6">
    <source>
        <dbReference type="ARBA" id="ARBA00023001"/>
    </source>
</evidence>
<dbReference type="Pfam" id="PF00150">
    <property type="entry name" value="Cellulase"/>
    <property type="match status" value="1"/>
</dbReference>
<accession>A0A8H6SHY8</accession>
<dbReference type="SMART" id="SM00236">
    <property type="entry name" value="fCBD"/>
    <property type="match status" value="1"/>
</dbReference>
<dbReference type="SUPFAM" id="SSF51445">
    <property type="entry name" value="(Trans)glycosidases"/>
    <property type="match status" value="1"/>
</dbReference>
<dbReference type="EMBL" id="JACAZE010000014">
    <property type="protein sequence ID" value="KAF7299953.1"/>
    <property type="molecule type" value="Genomic_DNA"/>
</dbReference>
<keyword evidence="4" id="KW-0732">Signal</keyword>
<dbReference type="InterPro" id="IPR017853">
    <property type="entry name" value="GH"/>
</dbReference>
<dbReference type="PANTHER" id="PTHR34142:SF5">
    <property type="entry name" value="CBM1 DOMAIN-CONTAINING PROTEIN"/>
    <property type="match status" value="1"/>
</dbReference>
<feature type="region of interest" description="Disordered" evidence="11">
    <location>
        <begin position="132"/>
        <end position="154"/>
    </location>
</feature>
<evidence type="ECO:0000256" key="9">
    <source>
        <dbReference type="ARBA" id="ARBA00023326"/>
    </source>
</evidence>
<protein>
    <recommendedName>
        <fullName evidence="3">cellulase</fullName>
        <ecNumber evidence="3">3.2.1.4</ecNumber>
    </recommendedName>
</protein>
<comment type="similarity">
    <text evidence="2 10">Belongs to the glycosyl hydrolase 5 (cellulase A) family.</text>
</comment>
<dbReference type="GO" id="GO:0030248">
    <property type="term" value="F:cellulose binding"/>
    <property type="evidence" value="ECO:0007669"/>
    <property type="project" value="InterPro"/>
</dbReference>
<keyword evidence="6" id="KW-0136">Cellulose degradation</keyword>
<feature type="domain" description="CBM1" evidence="12">
    <location>
        <begin position="83"/>
        <end position="119"/>
    </location>
</feature>
<dbReference type="PROSITE" id="PS00659">
    <property type="entry name" value="GLYCOSYL_HYDROL_F5"/>
    <property type="match status" value="1"/>
</dbReference>
<dbReference type="AlphaFoldDB" id="A0A8H6SHY8"/>
<evidence type="ECO:0000256" key="3">
    <source>
        <dbReference type="ARBA" id="ARBA00012601"/>
    </source>
</evidence>
<evidence type="ECO:0000256" key="1">
    <source>
        <dbReference type="ARBA" id="ARBA00000966"/>
    </source>
</evidence>
<evidence type="ECO:0000256" key="10">
    <source>
        <dbReference type="RuleBase" id="RU361153"/>
    </source>
</evidence>
<dbReference type="PROSITE" id="PS00562">
    <property type="entry name" value="CBM1_1"/>
    <property type="match status" value="1"/>
</dbReference>
<dbReference type="InterPro" id="IPR018087">
    <property type="entry name" value="Glyco_hydro_5_CS"/>
</dbReference>
<evidence type="ECO:0000256" key="8">
    <source>
        <dbReference type="ARBA" id="ARBA00023295"/>
    </source>
</evidence>
<evidence type="ECO:0000313" key="13">
    <source>
        <dbReference type="EMBL" id="KAF7299953.1"/>
    </source>
</evidence>
<comment type="catalytic activity">
    <reaction evidence="1">
        <text>Endohydrolysis of (1-&gt;4)-beta-D-glucosidic linkages in cellulose, lichenin and cereal beta-D-glucans.</text>
        <dbReference type="EC" id="3.2.1.4"/>
    </reaction>
</comment>
<keyword evidence="9" id="KW-0624">Polysaccharide degradation</keyword>
<dbReference type="GO" id="GO:0030245">
    <property type="term" value="P:cellulose catabolic process"/>
    <property type="evidence" value="ECO:0007669"/>
    <property type="project" value="UniProtKB-KW"/>
</dbReference>
<comment type="caution">
    <text evidence="13">The sequence shown here is derived from an EMBL/GenBank/DDBJ whole genome shotgun (WGS) entry which is preliminary data.</text>
</comment>
<gene>
    <name evidence="13" type="ORF">HMN09_01003200</name>
</gene>
<sequence>MTTVCAGLLALTNLEPKFARLSTAPSRRRRVDHKTLRQTLSGHPRVPRLRITWTAGKHARLEAKMLFAATAAVALALGSGVQAQGQAYAQCGGIGWTGATTCVSGTVCTVQNAYYSQCLPCTGSACGATTSSSATSSTSSTSTSSAPITSNTPPSGTGTLRFACAMLFPNPHLALTPPSGVNIAGFDFGTDTTGTQNPTSAYPPLTQYYGLDGQGQMNHFVKDDGFNIFRLPVGWQFLLNSTTNSGADLNAGNFAEYDALVQACLGSSAETYCILDIHNYARWNGLIIGQGGPPNEDLANTWSQLASHYKSEQRIIFGVMNEPHDLNVTLWAETVQVAVTAIRNAGATSQMILLPGDNWTAASTIYSDGSGAALLNVKNPDGSTTNLIIDVHKYLDANNSGGGPDCNQNNIAIAWEPLAQWLRANGRQALNTETGGGDTPNCLEFMCQQVAYQAQNSDVFLGYVGWGAGNFYPDLTPGQYDLSETPLQNATTGVWTDCGIVAKCLAPVAGAQKGVARR</sequence>